<dbReference type="GO" id="GO:0005975">
    <property type="term" value="P:carbohydrate metabolic process"/>
    <property type="evidence" value="ECO:0007669"/>
    <property type="project" value="InterPro"/>
</dbReference>
<keyword evidence="3 4" id="KW-0326">Glycosidase</keyword>
<dbReference type="GO" id="GO:0004650">
    <property type="term" value="F:polygalacturonase activity"/>
    <property type="evidence" value="ECO:0007669"/>
    <property type="project" value="InterPro"/>
</dbReference>
<dbReference type="InterPro" id="IPR000743">
    <property type="entry name" value="Glyco_hydro_28"/>
</dbReference>
<dbReference type="InterPro" id="IPR006626">
    <property type="entry name" value="PbH1"/>
</dbReference>
<dbReference type="PANTHER" id="PTHR31339">
    <property type="entry name" value="PECTIN LYASE-RELATED"/>
    <property type="match status" value="1"/>
</dbReference>
<dbReference type="eggNOG" id="COG5434">
    <property type="taxonomic scope" value="Bacteria"/>
</dbReference>
<keyword evidence="5" id="KW-0732">Signal</keyword>
<feature type="signal peptide" evidence="5">
    <location>
        <begin position="1"/>
        <end position="20"/>
    </location>
</feature>
<reference evidence="6 7" key="1">
    <citation type="submission" date="2011-04" db="EMBL/GenBank/DDBJ databases">
        <title>The Genome Sequence of Dysgonomonas gadei ATCC BAA-286.</title>
        <authorList>
            <consortium name="The Broad Institute Genome Sequencing Platform"/>
            <person name="Earl A."/>
            <person name="Ward D."/>
            <person name="Feldgarden M."/>
            <person name="Gevers D."/>
            <person name="Pudlo N."/>
            <person name="Martens E."/>
            <person name="Allen-Vercoe E."/>
            <person name="Young S.K."/>
            <person name="Zeng Q."/>
            <person name="Gargeya S."/>
            <person name="Fitzgerald M."/>
            <person name="Haas B."/>
            <person name="Abouelleil A."/>
            <person name="Alvarado L."/>
            <person name="Arachchi H.M."/>
            <person name="Berlin A."/>
            <person name="Brown A."/>
            <person name="Chapman S.B."/>
            <person name="Chen Z."/>
            <person name="Dunbar C."/>
            <person name="Freedman E."/>
            <person name="Gearin G."/>
            <person name="Gellesch M."/>
            <person name="Goldberg J."/>
            <person name="Griggs A."/>
            <person name="Gujja S."/>
            <person name="Heiman D."/>
            <person name="Howarth C."/>
            <person name="Larson L."/>
            <person name="Lui A."/>
            <person name="MacDonald P.J.P."/>
            <person name="Mehta T."/>
            <person name="Montmayeur A."/>
            <person name="Murphy C."/>
            <person name="Neiman D."/>
            <person name="Pearson M."/>
            <person name="Priest M."/>
            <person name="Roberts A."/>
            <person name="Saif S."/>
            <person name="Shea T."/>
            <person name="Shenoy N."/>
            <person name="Sisk P."/>
            <person name="Stolte C."/>
            <person name="Sykes S."/>
            <person name="Yandava C."/>
            <person name="Wortman J."/>
            <person name="Nusbaum C."/>
            <person name="Birren B."/>
        </authorList>
    </citation>
    <scope>NUCLEOTIDE SEQUENCE [LARGE SCALE GENOMIC DNA]</scope>
    <source>
        <strain evidence="6 7">ATCC BAA-286</strain>
    </source>
</reference>
<dbReference type="SMART" id="SM00710">
    <property type="entry name" value="PbH1"/>
    <property type="match status" value="3"/>
</dbReference>
<dbReference type="Gene3D" id="2.160.20.10">
    <property type="entry name" value="Single-stranded right-handed beta-helix, Pectin lyase-like"/>
    <property type="match status" value="1"/>
</dbReference>
<evidence type="ECO:0000256" key="5">
    <source>
        <dbReference type="SAM" id="SignalP"/>
    </source>
</evidence>
<keyword evidence="7" id="KW-1185">Reference proteome</keyword>
<comment type="caution">
    <text evidence="6">The sequence shown here is derived from an EMBL/GenBank/DDBJ whole genome shotgun (WGS) entry which is preliminary data.</text>
</comment>
<sequence length="505" mass="55930">MYKRILLQLILINLWLASSAAIYNVKDFGALNDGKTLTTIYIQKAIDQCSYEGGGVVYVPKGNYLVGTINLKSDVEFRFETGATLVATTDLSQYQKDNNGLAGVFYTENAKNVSITGNGKIFGQGMEFMYADSAKVISGDVLNYVRQKNDFRKVSAGLGDGPVYPKDRFQQMIIFSNCYNVTLSDFECVDAPYWTFLIVHCDRVKVSGLSINNNLLIPNSDGLDIISSSNVNVSDCIITCGDDAIVLAGYAHHFGDPGFKDIRKPSKNINISNCVLQSRSSGIRIGGWDQNHMSNYNFNNITIFDSNCGINITVRDSGSVQNMNFSNIHIETRLHTGDWWGQGEPIKISAMRGVPDNPVGIVKNINFSNITCVAENSILMYASDETKLENITFNNFDFILRKSALEKTSGGNFDLRPNTVSGKEIYKSNIPVIYIENAQNVYFNQGNIDWDATDASYYTHAIEAIRVNNMKLNNMTAVSSPSNPKLPAISLTNCTQVSNNILKRK</sequence>
<dbReference type="STRING" id="742766.HMPREF9455_00423"/>
<name>F5ITK6_9BACT</name>
<dbReference type="OrthoDB" id="9795222at2"/>
<dbReference type="InterPro" id="IPR011050">
    <property type="entry name" value="Pectin_lyase_fold/virulence"/>
</dbReference>
<dbReference type="HOGENOM" id="CLU_016031_8_4_10"/>
<dbReference type="EMBL" id="ADLV01000006">
    <property type="protein sequence ID" value="EGJ99390.1"/>
    <property type="molecule type" value="Genomic_DNA"/>
</dbReference>
<dbReference type="RefSeq" id="WP_006797928.1">
    <property type="nucleotide sequence ID" value="NZ_GL891979.1"/>
</dbReference>
<keyword evidence="2 4" id="KW-0378">Hydrolase</keyword>
<dbReference type="SUPFAM" id="SSF51126">
    <property type="entry name" value="Pectin lyase-like"/>
    <property type="match status" value="1"/>
</dbReference>
<dbReference type="Proteomes" id="UP000004913">
    <property type="component" value="Unassembled WGS sequence"/>
</dbReference>
<accession>F5ITK6</accession>
<evidence type="ECO:0000256" key="3">
    <source>
        <dbReference type="ARBA" id="ARBA00023295"/>
    </source>
</evidence>
<proteinExistence type="inferred from homology"/>
<evidence type="ECO:0000313" key="6">
    <source>
        <dbReference type="EMBL" id="EGJ99390.1"/>
    </source>
</evidence>
<evidence type="ECO:0000256" key="2">
    <source>
        <dbReference type="ARBA" id="ARBA00022801"/>
    </source>
</evidence>
<gene>
    <name evidence="6" type="ORF">HMPREF9455_00423</name>
</gene>
<dbReference type="AlphaFoldDB" id="F5ITK6"/>
<protein>
    <recommendedName>
        <fullName evidence="8">Pectate lyase superfamily protein domain-containing protein</fullName>
    </recommendedName>
</protein>
<evidence type="ECO:0000256" key="1">
    <source>
        <dbReference type="ARBA" id="ARBA00008834"/>
    </source>
</evidence>
<dbReference type="InterPro" id="IPR051801">
    <property type="entry name" value="GH28_Enzymes"/>
</dbReference>
<feature type="chain" id="PRO_5003323988" description="Pectate lyase superfamily protein domain-containing protein" evidence="5">
    <location>
        <begin position="21"/>
        <end position="505"/>
    </location>
</feature>
<evidence type="ECO:0000313" key="7">
    <source>
        <dbReference type="Proteomes" id="UP000004913"/>
    </source>
</evidence>
<evidence type="ECO:0000256" key="4">
    <source>
        <dbReference type="RuleBase" id="RU361169"/>
    </source>
</evidence>
<organism evidence="6 7">
    <name type="scientific">Dysgonomonas gadei ATCC BAA-286</name>
    <dbReference type="NCBI Taxonomy" id="742766"/>
    <lineage>
        <taxon>Bacteria</taxon>
        <taxon>Pseudomonadati</taxon>
        <taxon>Bacteroidota</taxon>
        <taxon>Bacteroidia</taxon>
        <taxon>Bacteroidales</taxon>
        <taxon>Dysgonomonadaceae</taxon>
        <taxon>Dysgonomonas</taxon>
    </lineage>
</organism>
<dbReference type="InterPro" id="IPR012334">
    <property type="entry name" value="Pectin_lyas_fold"/>
</dbReference>
<dbReference type="PANTHER" id="PTHR31339:SF9">
    <property type="entry name" value="PLASMIN AND FIBRONECTIN-BINDING PROTEIN A"/>
    <property type="match status" value="1"/>
</dbReference>
<comment type="similarity">
    <text evidence="1 4">Belongs to the glycosyl hydrolase 28 family.</text>
</comment>
<dbReference type="Pfam" id="PF00295">
    <property type="entry name" value="Glyco_hydro_28"/>
    <property type="match status" value="1"/>
</dbReference>
<evidence type="ECO:0008006" key="8">
    <source>
        <dbReference type="Google" id="ProtNLM"/>
    </source>
</evidence>